<sequence>MKIQRNKLLRLAASSAAGLAMAQAVSAATILTGQAGANNAGIDSNHGSNAVGTPNVTLTWDNGGVWEVYNDWDAEAGNLVYQVDGDGAGTVTHQIVLTPDAGWNVILSSFDVDDWAGGGGDSSLDWDVTGSVSGSIDSGTYTQPDGTKSALAFNVTGSNNETLTLSITQTGGFSSYLAMDNLSFDQVAVPEPSSALLGAIGLGAMAMRRRRK</sequence>
<dbReference type="Pfam" id="PF07589">
    <property type="entry name" value="PEP-CTERM"/>
    <property type="match status" value="1"/>
</dbReference>
<accession>A0AAT9FJ18</accession>
<name>A0AAT9FJ18_9BACT</name>
<gene>
    <name evidence="3" type="ORF">NT6N_10480</name>
</gene>
<dbReference type="KEGG" id="osu:NT6N_10480"/>
<feature type="domain" description="Ice-binding protein C-terminal" evidence="2">
    <location>
        <begin position="188"/>
        <end position="211"/>
    </location>
</feature>
<proteinExistence type="predicted"/>
<dbReference type="AlphaFoldDB" id="A0AAT9FJ18"/>
<reference evidence="3" key="1">
    <citation type="submission" date="2024-07" db="EMBL/GenBank/DDBJ databases">
        <title>Complete genome sequence of Verrucomicrobiaceae bacterium NT6N.</title>
        <authorList>
            <person name="Huang C."/>
            <person name="Takami H."/>
            <person name="Hamasaki K."/>
        </authorList>
    </citation>
    <scope>NUCLEOTIDE SEQUENCE</scope>
    <source>
        <strain evidence="3">NT6N</strain>
    </source>
</reference>
<keyword evidence="1" id="KW-0732">Signal</keyword>
<evidence type="ECO:0000256" key="1">
    <source>
        <dbReference type="SAM" id="SignalP"/>
    </source>
</evidence>
<feature type="signal peptide" evidence="1">
    <location>
        <begin position="1"/>
        <end position="27"/>
    </location>
</feature>
<protein>
    <recommendedName>
        <fullName evidence="2">Ice-binding protein C-terminal domain-containing protein</fullName>
    </recommendedName>
</protein>
<dbReference type="EMBL" id="AP026866">
    <property type="protein sequence ID" value="BDS06008.1"/>
    <property type="molecule type" value="Genomic_DNA"/>
</dbReference>
<dbReference type="NCBIfam" id="TIGR02595">
    <property type="entry name" value="PEP_CTERM"/>
    <property type="match status" value="1"/>
</dbReference>
<feature type="chain" id="PRO_5043613821" description="Ice-binding protein C-terminal domain-containing protein" evidence="1">
    <location>
        <begin position="28"/>
        <end position="212"/>
    </location>
</feature>
<evidence type="ECO:0000313" key="3">
    <source>
        <dbReference type="EMBL" id="BDS06008.1"/>
    </source>
</evidence>
<dbReference type="InterPro" id="IPR013424">
    <property type="entry name" value="Ice-binding_C"/>
</dbReference>
<evidence type="ECO:0000259" key="2">
    <source>
        <dbReference type="Pfam" id="PF07589"/>
    </source>
</evidence>
<organism evidence="3">
    <name type="scientific">Oceaniferula spumae</name>
    <dbReference type="NCBI Taxonomy" id="2979115"/>
    <lineage>
        <taxon>Bacteria</taxon>
        <taxon>Pseudomonadati</taxon>
        <taxon>Verrucomicrobiota</taxon>
        <taxon>Verrucomicrobiia</taxon>
        <taxon>Verrucomicrobiales</taxon>
        <taxon>Verrucomicrobiaceae</taxon>
        <taxon>Oceaniferula</taxon>
    </lineage>
</organism>